<dbReference type="Pfam" id="PF13391">
    <property type="entry name" value="HNH_2"/>
    <property type="match status" value="1"/>
</dbReference>
<dbReference type="EMBL" id="BNCO01000021">
    <property type="protein sequence ID" value="GIL55336.1"/>
    <property type="molecule type" value="Genomic_DNA"/>
</dbReference>
<keyword evidence="3" id="KW-1185">Reference proteome</keyword>
<dbReference type="Proteomes" id="UP000747399">
    <property type="component" value="Unassembled WGS sequence"/>
</dbReference>
<gene>
    <name evidence="2" type="ORF">Vafri_10884</name>
</gene>
<evidence type="ECO:0000313" key="3">
    <source>
        <dbReference type="Proteomes" id="UP000747399"/>
    </source>
</evidence>
<reference evidence="2" key="1">
    <citation type="journal article" date="2021" name="Proc. Natl. Acad. Sci. U.S.A.">
        <title>Three genomes in the algal genus Volvox reveal the fate of a haploid sex-determining region after a transition to homothallism.</title>
        <authorList>
            <person name="Yamamoto K."/>
            <person name="Hamaji T."/>
            <person name="Kawai-Toyooka H."/>
            <person name="Matsuzaki R."/>
            <person name="Takahashi F."/>
            <person name="Nishimura Y."/>
            <person name="Kawachi M."/>
            <person name="Noguchi H."/>
            <person name="Minakuchi Y."/>
            <person name="Umen J.G."/>
            <person name="Toyoda A."/>
            <person name="Nozaki H."/>
        </authorList>
    </citation>
    <scope>NUCLEOTIDE SEQUENCE</scope>
    <source>
        <strain evidence="2">NIES-3780</strain>
    </source>
</reference>
<evidence type="ECO:0000259" key="1">
    <source>
        <dbReference type="Pfam" id="PF13391"/>
    </source>
</evidence>
<sequence>MALADRQVICKRLVELFKDEVDTAVHLLVTATRISDAEVTEIRAMCEALMTSSDDSLVIEKLFLAERLQAPGPGSSAGSTTINFAEIVARISANLSTLAAGEIGKQINESIKPLAMMTSWLAFRPKSSASNSSAIRPAALQYYTDSTAPTTIVCAVSGQRLPACDVHVGHIYQHWWPPPHHLSFKINDPWNTLLMHKDVKKRFARLEITVLPVHHKVILLRKDLEDKVAFEYTKDDGVAAAGDSDGGTCGSTSTKVAITWGELHNKPLSVHGVNQPSDAALGMHARAAYRYAMENGWCIKSQLPDLDCGDSEMLHWYLADIAGSDGGSAHDDSSSDSPRS</sequence>
<protein>
    <recommendedName>
        <fullName evidence="1">HNH nuclease domain-containing protein</fullName>
    </recommendedName>
</protein>
<organism evidence="2 3">
    <name type="scientific">Volvox africanus</name>
    <dbReference type="NCBI Taxonomy" id="51714"/>
    <lineage>
        <taxon>Eukaryota</taxon>
        <taxon>Viridiplantae</taxon>
        <taxon>Chlorophyta</taxon>
        <taxon>core chlorophytes</taxon>
        <taxon>Chlorophyceae</taxon>
        <taxon>CS clade</taxon>
        <taxon>Chlamydomonadales</taxon>
        <taxon>Volvocaceae</taxon>
        <taxon>Volvox</taxon>
    </lineage>
</organism>
<comment type="caution">
    <text evidence="2">The sequence shown here is derived from an EMBL/GenBank/DDBJ whole genome shotgun (WGS) entry which is preliminary data.</text>
</comment>
<proteinExistence type="predicted"/>
<evidence type="ECO:0000313" key="2">
    <source>
        <dbReference type="EMBL" id="GIL55336.1"/>
    </source>
</evidence>
<feature type="domain" description="HNH nuclease" evidence="1">
    <location>
        <begin position="154"/>
        <end position="210"/>
    </location>
</feature>
<dbReference type="InterPro" id="IPR003615">
    <property type="entry name" value="HNH_nuc"/>
</dbReference>
<name>A0A8J4B837_9CHLO</name>
<dbReference type="AlphaFoldDB" id="A0A8J4B837"/>
<accession>A0A8J4B837</accession>